<dbReference type="Gene3D" id="3.40.50.300">
    <property type="entry name" value="P-loop containing nucleotide triphosphate hydrolases"/>
    <property type="match status" value="1"/>
</dbReference>
<dbReference type="Pfam" id="PF17111">
    <property type="entry name" value="PigL_N"/>
    <property type="match status" value="1"/>
</dbReference>
<dbReference type="OrthoDB" id="194358at2759"/>
<keyword evidence="5" id="KW-1185">Reference proteome</keyword>
<name>A0A9W8UBG8_9HYPO</name>
<organism evidence="4 5">
    <name type="scientific">Fusarium irregulare</name>
    <dbReference type="NCBI Taxonomy" id="2494466"/>
    <lineage>
        <taxon>Eukaryota</taxon>
        <taxon>Fungi</taxon>
        <taxon>Dikarya</taxon>
        <taxon>Ascomycota</taxon>
        <taxon>Pezizomycotina</taxon>
        <taxon>Sordariomycetes</taxon>
        <taxon>Hypocreomycetidae</taxon>
        <taxon>Hypocreales</taxon>
        <taxon>Nectriaceae</taxon>
        <taxon>Fusarium</taxon>
        <taxon>Fusarium incarnatum-equiseti species complex</taxon>
    </lineage>
</organism>
<dbReference type="InterPro" id="IPR031348">
    <property type="entry name" value="PigL_N"/>
</dbReference>
<feature type="domain" description="Azaphilone pigments biosynthesis cluster protein L N-terminal" evidence="2">
    <location>
        <begin position="2"/>
        <end position="152"/>
    </location>
</feature>
<evidence type="ECO:0000313" key="4">
    <source>
        <dbReference type="EMBL" id="KAJ4016331.1"/>
    </source>
</evidence>
<evidence type="ECO:0000259" key="3">
    <source>
        <dbReference type="Pfam" id="PF24883"/>
    </source>
</evidence>
<keyword evidence="1" id="KW-0677">Repeat</keyword>
<reference evidence="4" key="1">
    <citation type="submission" date="2022-10" db="EMBL/GenBank/DDBJ databases">
        <title>Fusarium specimens isolated from Avocado Roots.</title>
        <authorList>
            <person name="Stajich J."/>
            <person name="Roper C."/>
            <person name="Heimlech-Rivalta G."/>
        </authorList>
    </citation>
    <scope>NUCLEOTIDE SEQUENCE</scope>
    <source>
        <strain evidence="4">CF00143</strain>
    </source>
</reference>
<evidence type="ECO:0000259" key="2">
    <source>
        <dbReference type="Pfam" id="PF17111"/>
    </source>
</evidence>
<evidence type="ECO:0008006" key="6">
    <source>
        <dbReference type="Google" id="ProtNLM"/>
    </source>
</evidence>
<dbReference type="SUPFAM" id="SSF52540">
    <property type="entry name" value="P-loop containing nucleoside triphosphate hydrolases"/>
    <property type="match status" value="1"/>
</dbReference>
<gene>
    <name evidence="4" type="ORF">NW766_004523</name>
</gene>
<dbReference type="Proteomes" id="UP001152130">
    <property type="component" value="Unassembled WGS sequence"/>
</dbReference>
<dbReference type="EMBL" id="JAPDHF010000006">
    <property type="protein sequence ID" value="KAJ4016331.1"/>
    <property type="molecule type" value="Genomic_DNA"/>
</dbReference>
<accession>A0A9W8UBG8</accession>
<dbReference type="InterPro" id="IPR027417">
    <property type="entry name" value="P-loop_NTPase"/>
</dbReference>
<dbReference type="PANTHER" id="PTHR10039">
    <property type="entry name" value="AMELOGENIN"/>
    <property type="match status" value="1"/>
</dbReference>
<dbReference type="Pfam" id="PF24883">
    <property type="entry name" value="NPHP3_N"/>
    <property type="match status" value="1"/>
</dbReference>
<protein>
    <recommendedName>
        <fullName evidence="6">NACHT domain-containing protein</fullName>
    </recommendedName>
</protein>
<comment type="caution">
    <text evidence="4">The sequence shown here is derived from an EMBL/GenBank/DDBJ whole genome shotgun (WGS) entry which is preliminary data.</text>
</comment>
<evidence type="ECO:0000313" key="5">
    <source>
        <dbReference type="Proteomes" id="UP001152130"/>
    </source>
</evidence>
<feature type="domain" description="Nephrocystin 3-like N-terminal" evidence="3">
    <location>
        <begin position="214"/>
        <end position="380"/>
    </location>
</feature>
<sequence>MADPLSIAASIAGIISLTDTVFRYAFKYARSVSGAKDDIRQLSDEINSFSAVLRSLHALACDLQAQGQEFDCALRVDYLAQCQHTFEKVKKRLKKASDDLEGSSKVRRVARQLKWPYSASETKELLEDVSRQKNAISLATSADTMRQLQLLLSKQSDRFDQIDQSLARTSQKIEISTQILLNSEKKVVLDFFMPPSLNPQRNLDQSIKWRQPTTGTWLLESEELKQWYTTPGSCLWLKGIPGGGKTVLAGAVIQEALEQASTSSDNIGVAFFFCDYKNEMTHTPTNILGSIAYQIALQKDDAFELLKNYYEELHPARSLTRPPDTDELRATIRRMSEHFDHLYIIIDGVDECRDVVEDVAIAIQDLADCTENTSIALFSREEDEIEAALDEDFRHIIITARTEDIETYIRAEMMLRESNGRLIVKDVTVKEKIEGELVRRAKGM</sequence>
<evidence type="ECO:0000256" key="1">
    <source>
        <dbReference type="ARBA" id="ARBA00022737"/>
    </source>
</evidence>
<proteinExistence type="predicted"/>
<dbReference type="AlphaFoldDB" id="A0A9W8UBG8"/>
<dbReference type="InterPro" id="IPR056884">
    <property type="entry name" value="NPHP3-like_N"/>
</dbReference>
<dbReference type="PANTHER" id="PTHR10039:SF15">
    <property type="entry name" value="NACHT DOMAIN-CONTAINING PROTEIN"/>
    <property type="match status" value="1"/>
</dbReference>